<proteinExistence type="predicted"/>
<name>A0A0B7MYJ9_9FUNG</name>
<dbReference type="SUPFAM" id="SSF52047">
    <property type="entry name" value="RNI-like"/>
    <property type="match status" value="1"/>
</dbReference>
<evidence type="ECO:0000313" key="1">
    <source>
        <dbReference type="EMBL" id="CEP08355.1"/>
    </source>
</evidence>
<dbReference type="AlphaFoldDB" id="A0A0B7MYJ9"/>
<organism evidence="1 2">
    <name type="scientific">Parasitella parasitica</name>
    <dbReference type="NCBI Taxonomy" id="35722"/>
    <lineage>
        <taxon>Eukaryota</taxon>
        <taxon>Fungi</taxon>
        <taxon>Fungi incertae sedis</taxon>
        <taxon>Mucoromycota</taxon>
        <taxon>Mucoromycotina</taxon>
        <taxon>Mucoromycetes</taxon>
        <taxon>Mucorales</taxon>
        <taxon>Mucorineae</taxon>
        <taxon>Mucoraceae</taxon>
        <taxon>Parasitella</taxon>
    </lineage>
</organism>
<accession>A0A0B7MYJ9</accession>
<dbReference type="Proteomes" id="UP000054107">
    <property type="component" value="Unassembled WGS sequence"/>
</dbReference>
<sequence>MLAKTKIFENVDLTTDQLAGFTITLVSNPQFGSCVKDLRIHPNTHDSSVRIPPYIELHLDIILKCCPNLEIFGSPSKHIETEFCWSSLSATRDNQLKRLRRFDLSEWTAGNQTAYSSLCSKSVKSLSSLRLYFGDSSQDTVFTALKSRIREFVSLEQLVLVNTFANDFPVILELDTHIDNCTDKVRSLSLINCRFLSSHNYTGQLNTNNSITELELINPLFSSVAIQYFAAKLQKLRTLTLKTELVDFSLSETEEQYTHWWNQMAKLCRCLQRFNINIKSFSAENYLHHIKGGVAMLNASTDHFALDNTEFTMNFGQPDANLEQYIIEMMRNGSSVRLFGSSQISQFNYSVNVKYIFQHIQQFSPKTIKILNLASFNFESILECSIWSTPHIIESYSVTNWPIFKDVVSLIDKKAGSVVHLDGMIFPNSDYVEIIEQRAISNDTSISELKLTNSLFYPDVLSKMLKIPRIDSLILDRCIFITNSLCHLEINLPDTRLGRLEVNLNRVFRSHSLEHANGHYTIYLDVGTSKKAYIYTVNNQQVYQESLNEFPSENSFSIAIRCQELKSLIVSSVEIFKSSC</sequence>
<dbReference type="EMBL" id="LN719426">
    <property type="protein sequence ID" value="CEP08355.1"/>
    <property type="molecule type" value="Genomic_DNA"/>
</dbReference>
<evidence type="ECO:0000313" key="2">
    <source>
        <dbReference type="Proteomes" id="UP000054107"/>
    </source>
</evidence>
<dbReference type="OrthoDB" id="10379837at2759"/>
<reference evidence="1 2" key="1">
    <citation type="submission" date="2014-09" db="EMBL/GenBank/DDBJ databases">
        <authorList>
            <person name="Ellenberger Sabrina"/>
        </authorList>
    </citation>
    <scope>NUCLEOTIDE SEQUENCE [LARGE SCALE GENOMIC DNA]</scope>
    <source>
        <strain evidence="1 2">CBS 412.66</strain>
    </source>
</reference>
<protein>
    <submittedName>
        <fullName evidence="1">Uncharacterized protein</fullName>
    </submittedName>
</protein>
<gene>
    <name evidence="1" type="primary">PARPA_01666.1 scaffold 1359</name>
</gene>
<keyword evidence="2" id="KW-1185">Reference proteome</keyword>